<keyword evidence="2" id="KW-1185">Reference proteome</keyword>
<protein>
    <submittedName>
        <fullName evidence="1">Uncharacterized protein</fullName>
    </submittedName>
</protein>
<proteinExistence type="predicted"/>
<sequence>MIGVLSNFGSGFAFGRMSASRRPPIDVWLATRIFYFLFWRFLSRVCIACRRQGYDWVGERFKGENVSAHEWPRYRSLLGYNLRTIFSFTPALRVKRRSQSATLDVRVLMRFTQECPTSYPLPTVKPSMKSEGCNEGDVFGQKWYGIGRVLSSSVSLRRRQTARITFMSNNPAP</sequence>
<evidence type="ECO:0000313" key="1">
    <source>
        <dbReference type="EMBL" id="PBK86822.1"/>
    </source>
</evidence>
<gene>
    <name evidence="1" type="ORF">ARMGADRAFT_1017172</name>
</gene>
<dbReference type="Proteomes" id="UP000217790">
    <property type="component" value="Unassembled WGS sequence"/>
</dbReference>
<accession>A0A2H3D5X6</accession>
<reference evidence="2" key="1">
    <citation type="journal article" date="2017" name="Nat. Ecol. Evol.">
        <title>Genome expansion and lineage-specific genetic innovations in the forest pathogenic fungi Armillaria.</title>
        <authorList>
            <person name="Sipos G."/>
            <person name="Prasanna A.N."/>
            <person name="Walter M.C."/>
            <person name="O'Connor E."/>
            <person name="Balint B."/>
            <person name="Krizsan K."/>
            <person name="Kiss B."/>
            <person name="Hess J."/>
            <person name="Varga T."/>
            <person name="Slot J."/>
            <person name="Riley R."/>
            <person name="Boka B."/>
            <person name="Rigling D."/>
            <person name="Barry K."/>
            <person name="Lee J."/>
            <person name="Mihaltcheva S."/>
            <person name="LaButti K."/>
            <person name="Lipzen A."/>
            <person name="Waldron R."/>
            <person name="Moloney N.M."/>
            <person name="Sperisen C."/>
            <person name="Kredics L."/>
            <person name="Vagvoelgyi C."/>
            <person name="Patrignani A."/>
            <person name="Fitzpatrick D."/>
            <person name="Nagy I."/>
            <person name="Doyle S."/>
            <person name="Anderson J.B."/>
            <person name="Grigoriev I.V."/>
            <person name="Gueldener U."/>
            <person name="Muensterkoetter M."/>
            <person name="Nagy L.G."/>
        </authorList>
    </citation>
    <scope>NUCLEOTIDE SEQUENCE [LARGE SCALE GENOMIC DNA]</scope>
    <source>
        <strain evidence="2">Ar21-2</strain>
    </source>
</reference>
<dbReference type="EMBL" id="KZ293682">
    <property type="protein sequence ID" value="PBK86822.1"/>
    <property type="molecule type" value="Genomic_DNA"/>
</dbReference>
<organism evidence="1 2">
    <name type="scientific">Armillaria gallica</name>
    <name type="common">Bulbous honey fungus</name>
    <name type="synonym">Armillaria bulbosa</name>
    <dbReference type="NCBI Taxonomy" id="47427"/>
    <lineage>
        <taxon>Eukaryota</taxon>
        <taxon>Fungi</taxon>
        <taxon>Dikarya</taxon>
        <taxon>Basidiomycota</taxon>
        <taxon>Agaricomycotina</taxon>
        <taxon>Agaricomycetes</taxon>
        <taxon>Agaricomycetidae</taxon>
        <taxon>Agaricales</taxon>
        <taxon>Marasmiineae</taxon>
        <taxon>Physalacriaceae</taxon>
        <taxon>Armillaria</taxon>
    </lineage>
</organism>
<dbReference type="AlphaFoldDB" id="A0A2H3D5X6"/>
<evidence type="ECO:0000313" key="2">
    <source>
        <dbReference type="Proteomes" id="UP000217790"/>
    </source>
</evidence>
<dbReference type="InParanoid" id="A0A2H3D5X6"/>
<name>A0A2H3D5X6_ARMGA</name>